<dbReference type="FunCoup" id="A0A151Z7G8">
    <property type="interactions" value="2"/>
</dbReference>
<dbReference type="PANTHER" id="PTHR19359">
    <property type="entry name" value="CYTOCHROME B5"/>
    <property type="match status" value="1"/>
</dbReference>
<dbReference type="InterPro" id="IPR036400">
    <property type="entry name" value="Cyt_B5-like_heme/steroid_sf"/>
</dbReference>
<dbReference type="SMART" id="SM01117">
    <property type="entry name" value="Cyt-b5"/>
    <property type="match status" value="1"/>
</dbReference>
<evidence type="ECO:0000256" key="1">
    <source>
        <dbReference type="ARBA" id="ARBA00022617"/>
    </source>
</evidence>
<dbReference type="Pfam" id="PF00173">
    <property type="entry name" value="Cyt-b5"/>
    <property type="match status" value="1"/>
</dbReference>
<evidence type="ECO:0000313" key="7">
    <source>
        <dbReference type="Proteomes" id="UP000076078"/>
    </source>
</evidence>
<accession>A0A151Z7G8</accession>
<evidence type="ECO:0000256" key="2">
    <source>
        <dbReference type="ARBA" id="ARBA00022723"/>
    </source>
</evidence>
<comment type="similarity">
    <text evidence="4">Belongs to the cytochrome b5 family.</text>
</comment>
<feature type="domain" description="Cytochrome b5 heme-binding" evidence="5">
    <location>
        <begin position="107"/>
        <end position="182"/>
    </location>
</feature>
<dbReference type="AlphaFoldDB" id="A0A151Z7G8"/>
<dbReference type="InParanoid" id="A0A151Z7G8"/>
<keyword evidence="7" id="KW-1185">Reference proteome</keyword>
<organism evidence="6 7">
    <name type="scientific">Tieghemostelium lacteum</name>
    <name type="common">Slime mold</name>
    <name type="synonym">Dictyostelium lacteum</name>
    <dbReference type="NCBI Taxonomy" id="361077"/>
    <lineage>
        <taxon>Eukaryota</taxon>
        <taxon>Amoebozoa</taxon>
        <taxon>Evosea</taxon>
        <taxon>Eumycetozoa</taxon>
        <taxon>Dictyostelia</taxon>
        <taxon>Dictyosteliales</taxon>
        <taxon>Raperosteliaceae</taxon>
        <taxon>Tieghemostelium</taxon>
    </lineage>
</organism>
<name>A0A151Z7G8_TIELA</name>
<evidence type="ECO:0000259" key="5">
    <source>
        <dbReference type="PROSITE" id="PS50255"/>
    </source>
</evidence>
<dbReference type="OrthoDB" id="260091at2759"/>
<dbReference type="GO" id="GO:0016020">
    <property type="term" value="C:membrane"/>
    <property type="evidence" value="ECO:0007669"/>
    <property type="project" value="TreeGrafter"/>
</dbReference>
<gene>
    <name evidence="6" type="ORF">DLAC_09852</name>
</gene>
<dbReference type="OMA" id="NCIYDVT"/>
<dbReference type="InterPro" id="IPR001199">
    <property type="entry name" value="Cyt_B5-like_heme/steroid-bd"/>
</dbReference>
<dbReference type="GO" id="GO:0046872">
    <property type="term" value="F:metal ion binding"/>
    <property type="evidence" value="ECO:0007669"/>
    <property type="project" value="UniProtKB-KW"/>
</dbReference>
<sequence>MIIVKTSDNEEIEYSKTILQLITSLIKSENEDCYLLDLDSQYIDFVLDYVDWLEENLENYSELQYMFKNNNDLVYLKTIEDLCANLGIIGLMQQLKNYKELLNLRNGTYYTAKEIMEHQNESSYWMLMGNCVYDVTDWVPHHPGGNRIFNGISRDCSYYFEIYHHTDASLRKLNRYFIGYVKAEEKESLQQQLLHKETNQNSPLFLERLKKLCPQHRL</sequence>
<dbReference type="InterPro" id="IPR050668">
    <property type="entry name" value="Cytochrome_b5"/>
</dbReference>
<dbReference type="Gene3D" id="3.10.120.10">
    <property type="entry name" value="Cytochrome b5-like heme/steroid binding domain"/>
    <property type="match status" value="1"/>
</dbReference>
<dbReference type="Proteomes" id="UP000076078">
    <property type="component" value="Unassembled WGS sequence"/>
</dbReference>
<keyword evidence="3" id="KW-0408">Iron</keyword>
<evidence type="ECO:0000313" key="6">
    <source>
        <dbReference type="EMBL" id="KYQ89877.1"/>
    </source>
</evidence>
<dbReference type="EMBL" id="LODT01000039">
    <property type="protein sequence ID" value="KYQ89877.1"/>
    <property type="molecule type" value="Genomic_DNA"/>
</dbReference>
<dbReference type="PROSITE" id="PS50255">
    <property type="entry name" value="CYTOCHROME_B5_2"/>
    <property type="match status" value="1"/>
</dbReference>
<comment type="caution">
    <text evidence="6">The sequence shown here is derived from an EMBL/GenBank/DDBJ whole genome shotgun (WGS) entry which is preliminary data.</text>
</comment>
<evidence type="ECO:0000256" key="3">
    <source>
        <dbReference type="ARBA" id="ARBA00023004"/>
    </source>
</evidence>
<keyword evidence="1" id="KW-0349">Heme</keyword>
<keyword evidence="2" id="KW-0479">Metal-binding</keyword>
<proteinExistence type="inferred from homology"/>
<dbReference type="SUPFAM" id="SSF55856">
    <property type="entry name" value="Cytochrome b5-like heme/steroid binding domain"/>
    <property type="match status" value="1"/>
</dbReference>
<dbReference type="PANTHER" id="PTHR19359:SF25">
    <property type="entry name" value="CYTOCHROME B5 HEME-BINDING DOMAIN-CONTAINING PROTEIN"/>
    <property type="match status" value="1"/>
</dbReference>
<dbReference type="GO" id="GO:0020037">
    <property type="term" value="F:heme binding"/>
    <property type="evidence" value="ECO:0007669"/>
    <property type="project" value="TreeGrafter"/>
</dbReference>
<protein>
    <recommendedName>
        <fullName evidence="5">Cytochrome b5 heme-binding domain-containing protein</fullName>
    </recommendedName>
</protein>
<reference evidence="6 7" key="1">
    <citation type="submission" date="2015-12" db="EMBL/GenBank/DDBJ databases">
        <title>Dictyostelia acquired genes for synthesis and detection of signals that induce cell-type specialization by lateral gene transfer from prokaryotes.</title>
        <authorList>
            <person name="Gloeckner G."/>
            <person name="Schaap P."/>
        </authorList>
    </citation>
    <scope>NUCLEOTIDE SEQUENCE [LARGE SCALE GENOMIC DNA]</scope>
    <source>
        <strain evidence="6 7">TK</strain>
    </source>
</reference>
<evidence type="ECO:0000256" key="4">
    <source>
        <dbReference type="ARBA" id="ARBA00038168"/>
    </source>
</evidence>
<dbReference type="STRING" id="361077.A0A151Z7G8"/>